<feature type="transmembrane region" description="Helical" evidence="4">
    <location>
        <begin position="250"/>
        <end position="269"/>
    </location>
</feature>
<dbReference type="Proteomes" id="UP000028782">
    <property type="component" value="Chromosome"/>
</dbReference>
<dbReference type="InterPro" id="IPR036259">
    <property type="entry name" value="MFS_trans_sf"/>
</dbReference>
<organism evidence="6 7">
    <name type="scientific">Comamonas testosteroni TK102</name>
    <dbReference type="NCBI Taxonomy" id="1392005"/>
    <lineage>
        <taxon>Bacteria</taxon>
        <taxon>Pseudomonadati</taxon>
        <taxon>Pseudomonadota</taxon>
        <taxon>Betaproteobacteria</taxon>
        <taxon>Burkholderiales</taxon>
        <taxon>Comamonadaceae</taxon>
        <taxon>Comamonas</taxon>
    </lineage>
</organism>
<feature type="transmembrane region" description="Helical" evidence="4">
    <location>
        <begin position="371"/>
        <end position="391"/>
    </location>
</feature>
<feature type="transmembrane region" description="Helical" evidence="4">
    <location>
        <begin position="82"/>
        <end position="100"/>
    </location>
</feature>
<evidence type="ECO:0000256" key="1">
    <source>
        <dbReference type="ARBA" id="ARBA00022692"/>
    </source>
</evidence>
<feature type="transmembrane region" description="Helical" evidence="4">
    <location>
        <begin position="140"/>
        <end position="158"/>
    </location>
</feature>
<dbReference type="PROSITE" id="PS50850">
    <property type="entry name" value="MFS"/>
    <property type="match status" value="1"/>
</dbReference>
<dbReference type="GO" id="GO:0022857">
    <property type="term" value="F:transmembrane transporter activity"/>
    <property type="evidence" value="ECO:0007669"/>
    <property type="project" value="InterPro"/>
</dbReference>
<dbReference type="PANTHER" id="PTHR42910">
    <property type="entry name" value="TRANSPORTER SCO4007-RELATED"/>
    <property type="match status" value="1"/>
</dbReference>
<feature type="transmembrane region" description="Helical" evidence="4">
    <location>
        <begin position="45"/>
        <end position="70"/>
    </location>
</feature>
<dbReference type="CDD" id="cd17324">
    <property type="entry name" value="MFS_NepI_like"/>
    <property type="match status" value="1"/>
</dbReference>
<feature type="domain" description="Major facilitator superfamily (MFS) profile" evidence="5">
    <location>
        <begin position="1"/>
        <end position="397"/>
    </location>
</feature>
<sequence length="405" mass="42574">MSQNSSHAAAAMPRKLVALFSCTSGASVANVYFAQPLLDRLAADFGVSLGAIGGVVTATQAGSVLALLFLVPLGDQLDRRRLARWQLVSLVLALVWLAMVQNAVGLMTGMLFVGLLGTAMTQGMIAYAASVAAPWERGRVVGAAQAGVVVGLLLARVWSGVIADLSSWRGVYAGSAVLMCMLAALIWRNLPPQIAPVQRLSYFELVGSMLAQLRTNRVLQVRGLLALLMFAVFSIFWSALALPLSAPPLSLPHSAIGAFGLIGAAGAFIAGRAGRWADRGWSHRVSAAALVLLLLAWIPLSFLDVSLWWLAVGILLLDLGCQALHVTNQAMIFQSSTQAHSRLVACYMLFYAMGSGAGALASTAVYARGGWIGVCILGACVSMVAFMVWAASVQRSGARSVCVQS</sequence>
<keyword evidence="3 4" id="KW-0472">Membrane</keyword>
<dbReference type="HOGENOM" id="CLU_001265_23_0_4"/>
<keyword evidence="1 4" id="KW-0812">Transmembrane</keyword>
<gene>
    <name evidence="6" type="ORF">O987_17055</name>
</gene>
<evidence type="ECO:0000256" key="3">
    <source>
        <dbReference type="ARBA" id="ARBA00023136"/>
    </source>
</evidence>
<feature type="transmembrane region" description="Helical" evidence="4">
    <location>
        <begin position="106"/>
        <end position="128"/>
    </location>
</feature>
<feature type="transmembrane region" description="Helical" evidence="4">
    <location>
        <begin position="344"/>
        <end position="365"/>
    </location>
</feature>
<dbReference type="InterPro" id="IPR011701">
    <property type="entry name" value="MFS"/>
</dbReference>
<proteinExistence type="predicted"/>
<evidence type="ECO:0000256" key="2">
    <source>
        <dbReference type="ARBA" id="ARBA00022989"/>
    </source>
</evidence>
<dbReference type="KEGG" id="ctes:O987_17055"/>
<dbReference type="EMBL" id="CP006704">
    <property type="protein sequence ID" value="AIJ47523.1"/>
    <property type="molecule type" value="Genomic_DNA"/>
</dbReference>
<name>A0A076PP58_COMTE</name>
<evidence type="ECO:0000256" key="4">
    <source>
        <dbReference type="SAM" id="Phobius"/>
    </source>
</evidence>
<reference evidence="6 7" key="1">
    <citation type="journal article" date="2014" name="Genome Announc.">
        <title>Complete Genome Sequence of Polychlorinated Biphenyl Degrader Comamonas testosteroni TK102 (NBRC 109938).</title>
        <authorList>
            <person name="Fukuda K."/>
            <person name="Hosoyama A."/>
            <person name="Tsuchikane K."/>
            <person name="Ohji S."/>
            <person name="Yamazoe A."/>
            <person name="Fujita N."/>
            <person name="Shintani M."/>
            <person name="Kimbara K."/>
        </authorList>
    </citation>
    <scope>NUCLEOTIDE SEQUENCE [LARGE SCALE GENOMIC DNA]</scope>
    <source>
        <strain evidence="6">TK102</strain>
    </source>
</reference>
<feature type="transmembrane region" description="Helical" evidence="4">
    <location>
        <begin position="306"/>
        <end position="324"/>
    </location>
</feature>
<dbReference type="RefSeq" id="WP_043373555.1">
    <property type="nucleotide sequence ID" value="NZ_CP006704.1"/>
</dbReference>
<feature type="transmembrane region" description="Helical" evidence="4">
    <location>
        <begin position="170"/>
        <end position="190"/>
    </location>
</feature>
<dbReference type="PANTHER" id="PTHR42910:SF1">
    <property type="entry name" value="MAJOR FACILITATOR SUPERFAMILY (MFS) PROFILE DOMAIN-CONTAINING PROTEIN"/>
    <property type="match status" value="1"/>
</dbReference>
<dbReference type="InterPro" id="IPR020846">
    <property type="entry name" value="MFS_dom"/>
</dbReference>
<evidence type="ECO:0000259" key="5">
    <source>
        <dbReference type="PROSITE" id="PS50850"/>
    </source>
</evidence>
<protein>
    <recommendedName>
        <fullName evidence="5">Major facilitator superfamily (MFS) profile domain-containing protein</fullName>
    </recommendedName>
</protein>
<feature type="transmembrane region" description="Helical" evidence="4">
    <location>
        <begin position="281"/>
        <end position="300"/>
    </location>
</feature>
<keyword evidence="2 4" id="KW-1133">Transmembrane helix</keyword>
<evidence type="ECO:0000313" key="6">
    <source>
        <dbReference type="EMBL" id="AIJ47523.1"/>
    </source>
</evidence>
<dbReference type="Pfam" id="PF07690">
    <property type="entry name" value="MFS_1"/>
    <property type="match status" value="1"/>
</dbReference>
<evidence type="ECO:0000313" key="7">
    <source>
        <dbReference type="Proteomes" id="UP000028782"/>
    </source>
</evidence>
<dbReference type="AlphaFoldDB" id="A0A076PP58"/>
<feature type="transmembrane region" description="Helical" evidence="4">
    <location>
        <begin position="224"/>
        <end position="244"/>
    </location>
</feature>
<accession>A0A076PP58</accession>
<dbReference type="Gene3D" id="1.20.1250.20">
    <property type="entry name" value="MFS general substrate transporter like domains"/>
    <property type="match status" value="1"/>
</dbReference>
<dbReference type="SUPFAM" id="SSF103473">
    <property type="entry name" value="MFS general substrate transporter"/>
    <property type="match status" value="1"/>
</dbReference>